<evidence type="ECO:0000259" key="7">
    <source>
        <dbReference type="Pfam" id="PF03799"/>
    </source>
</evidence>
<dbReference type="GO" id="GO:0005886">
    <property type="term" value="C:plasma membrane"/>
    <property type="evidence" value="ECO:0007669"/>
    <property type="project" value="TreeGrafter"/>
</dbReference>
<sequence length="233" mass="26014">MQEELGRITKKDILTSAWWALAFFAVAGLILLLWRPWLPLKTVTVDSGNIPTETIEKQLGIKTGSYRYEVALQEAFLARKLKSKNAKVSQVEMHLSGQKLSIIVSEKINAGFVKLKGHWYQLDSNGNRQSVKEPDGRGPVYSDFQSTTRIKAVAKAVASLDKVIRQDIGEIRFAPDSNNDDKLILIMNDGNTVYASQKTLAEKMRYYTGIAQSMNQNGVVDLQVGSYSYSYGS</sequence>
<keyword evidence="4 6" id="KW-1133">Transmembrane helix</keyword>
<organism evidence="8 9">
    <name type="scientific">Fructobacillus durionis</name>
    <dbReference type="NCBI Taxonomy" id="283737"/>
    <lineage>
        <taxon>Bacteria</taxon>
        <taxon>Bacillati</taxon>
        <taxon>Bacillota</taxon>
        <taxon>Bacilli</taxon>
        <taxon>Lactobacillales</taxon>
        <taxon>Lactobacillaceae</taxon>
        <taxon>Fructobacillus</taxon>
    </lineage>
</organism>
<keyword evidence="1" id="KW-1003">Cell membrane</keyword>
<proteinExistence type="predicted"/>
<protein>
    <submittedName>
        <fullName evidence="8">Cell division protein FtsQ</fullName>
    </submittedName>
</protein>
<evidence type="ECO:0000256" key="5">
    <source>
        <dbReference type="ARBA" id="ARBA00023306"/>
    </source>
</evidence>
<feature type="transmembrane region" description="Helical" evidence="6">
    <location>
        <begin position="16"/>
        <end position="34"/>
    </location>
</feature>
<accession>A0A1I1FD57</accession>
<dbReference type="STRING" id="283737.SAMN05660453_0696"/>
<dbReference type="GO" id="GO:0051301">
    <property type="term" value="P:cell division"/>
    <property type="evidence" value="ECO:0007669"/>
    <property type="project" value="UniProtKB-KW"/>
</dbReference>
<reference evidence="8 9" key="1">
    <citation type="submission" date="2016-10" db="EMBL/GenBank/DDBJ databases">
        <authorList>
            <person name="de Groot N.N."/>
        </authorList>
    </citation>
    <scope>NUCLEOTIDE SEQUENCE [LARGE SCALE GENOMIC DNA]</scope>
    <source>
        <strain evidence="8 9">DSM 19113</strain>
    </source>
</reference>
<dbReference type="EMBL" id="FOLI01000002">
    <property type="protein sequence ID" value="SFB95073.1"/>
    <property type="molecule type" value="Genomic_DNA"/>
</dbReference>
<dbReference type="PANTHER" id="PTHR37820">
    <property type="entry name" value="CELL DIVISION PROTEIN DIVIB"/>
    <property type="match status" value="1"/>
</dbReference>
<dbReference type="RefSeq" id="WP_091502104.1">
    <property type="nucleotide sequence ID" value="NZ_FOLI01000002.1"/>
</dbReference>
<keyword evidence="9" id="KW-1185">Reference proteome</keyword>
<gene>
    <name evidence="8" type="ORF">SAMN05660453_0696</name>
</gene>
<dbReference type="OrthoDB" id="1819027at2"/>
<dbReference type="PANTHER" id="PTHR37820:SF1">
    <property type="entry name" value="CELL DIVISION PROTEIN FTSQ"/>
    <property type="match status" value="1"/>
</dbReference>
<feature type="domain" description="Cell division protein FtsQ/DivIB C-terminal" evidence="7">
    <location>
        <begin position="116"/>
        <end position="222"/>
    </location>
</feature>
<evidence type="ECO:0000313" key="9">
    <source>
        <dbReference type="Proteomes" id="UP000199376"/>
    </source>
</evidence>
<dbReference type="InterPro" id="IPR050487">
    <property type="entry name" value="FtsQ_DivIB"/>
</dbReference>
<evidence type="ECO:0000256" key="1">
    <source>
        <dbReference type="ARBA" id="ARBA00022475"/>
    </source>
</evidence>
<dbReference type="AlphaFoldDB" id="A0A1I1FD57"/>
<evidence type="ECO:0000256" key="4">
    <source>
        <dbReference type="ARBA" id="ARBA00022989"/>
    </source>
</evidence>
<keyword evidence="5" id="KW-0131">Cell cycle</keyword>
<keyword evidence="6" id="KW-0472">Membrane</keyword>
<evidence type="ECO:0000256" key="3">
    <source>
        <dbReference type="ARBA" id="ARBA00022692"/>
    </source>
</evidence>
<keyword evidence="2 8" id="KW-0132">Cell division</keyword>
<dbReference type="Gene3D" id="3.40.50.10960">
    <property type="match status" value="1"/>
</dbReference>
<evidence type="ECO:0000256" key="2">
    <source>
        <dbReference type="ARBA" id="ARBA00022618"/>
    </source>
</evidence>
<name>A0A1I1FD57_9LACO</name>
<dbReference type="Pfam" id="PF03799">
    <property type="entry name" value="FtsQ_DivIB_C"/>
    <property type="match status" value="1"/>
</dbReference>
<keyword evidence="3 6" id="KW-0812">Transmembrane</keyword>
<dbReference type="Proteomes" id="UP000199376">
    <property type="component" value="Unassembled WGS sequence"/>
</dbReference>
<dbReference type="InterPro" id="IPR005548">
    <property type="entry name" value="Cell_div_FtsQ/DivIB_C"/>
</dbReference>
<evidence type="ECO:0000256" key="6">
    <source>
        <dbReference type="SAM" id="Phobius"/>
    </source>
</evidence>
<evidence type="ECO:0000313" key="8">
    <source>
        <dbReference type="EMBL" id="SFB95073.1"/>
    </source>
</evidence>